<gene>
    <name evidence="2" type="ORF">ABHF33_06935</name>
</gene>
<reference evidence="2" key="1">
    <citation type="submission" date="2024-05" db="EMBL/GenBank/DDBJ databases">
        <authorList>
            <person name="Yang L."/>
            <person name="Pan L."/>
        </authorList>
    </citation>
    <scope>NUCLEOTIDE SEQUENCE</scope>
    <source>
        <strain evidence="2">FCG-7</strain>
    </source>
</reference>
<name>A0AAU7FEE7_9NEIS</name>
<dbReference type="KEGG" id="cmav:ABHF33_06935"/>
<dbReference type="EMBL" id="CP157355">
    <property type="protein sequence ID" value="XBM01995.1"/>
    <property type="molecule type" value="Genomic_DNA"/>
</dbReference>
<dbReference type="AlphaFoldDB" id="A0AAU7FEE7"/>
<evidence type="ECO:0000313" key="2">
    <source>
        <dbReference type="EMBL" id="XBM01995.1"/>
    </source>
</evidence>
<feature type="transmembrane region" description="Helical" evidence="1">
    <location>
        <begin position="45"/>
        <end position="67"/>
    </location>
</feature>
<sequence length="237" mass="26523">MTDHKITPEKVTKPIQLLAAWLVGLITVNASFLLAAQQITKPDWATGALVIAAIVNVPVFIGALFLLQTKFRAQIQEDSYYAQYLENERQFTQSSRADVAKVVEQEIAQTTEKIIKSLGVEGRGKELPIAEILRESQLELMVAKLGSSRSLAELYVSPKTWAAVSGKFSKNESFIRDIEALLEEGLVEKKFRGYKHCKLTNLGTQIAKIAEKQGQLFNQIKPEFWEFGHKELADDDA</sequence>
<accession>A0AAU7FEE7</accession>
<dbReference type="RefSeq" id="WP_348946251.1">
    <property type="nucleotide sequence ID" value="NZ_CP157355.1"/>
</dbReference>
<keyword evidence="1" id="KW-1133">Transmembrane helix</keyword>
<keyword evidence="1" id="KW-0472">Membrane</keyword>
<proteinExistence type="predicted"/>
<evidence type="ECO:0000256" key="1">
    <source>
        <dbReference type="SAM" id="Phobius"/>
    </source>
</evidence>
<organism evidence="2">
    <name type="scientific">Chitinibacter mangrovi</name>
    <dbReference type="NCBI Taxonomy" id="3153927"/>
    <lineage>
        <taxon>Bacteria</taxon>
        <taxon>Pseudomonadati</taxon>
        <taxon>Pseudomonadota</taxon>
        <taxon>Betaproteobacteria</taxon>
        <taxon>Neisseriales</taxon>
        <taxon>Chitinibacteraceae</taxon>
        <taxon>Chitinibacter</taxon>
    </lineage>
</organism>
<protein>
    <submittedName>
        <fullName evidence="2">Uncharacterized protein</fullName>
    </submittedName>
</protein>
<keyword evidence="1" id="KW-0812">Transmembrane</keyword>